<dbReference type="EMBL" id="SHNP01000003">
    <property type="protein sequence ID" value="MCX2974107.1"/>
    <property type="molecule type" value="Genomic_DNA"/>
</dbReference>
<protein>
    <recommendedName>
        <fullName evidence="7">Type II secretion system protein GspF domain-containing protein</fullName>
    </recommendedName>
</protein>
<keyword evidence="4 6" id="KW-1133">Transmembrane helix</keyword>
<evidence type="ECO:0000259" key="7">
    <source>
        <dbReference type="Pfam" id="PF00482"/>
    </source>
</evidence>
<keyword evidence="2" id="KW-1003">Cell membrane</keyword>
<feature type="transmembrane region" description="Helical" evidence="6">
    <location>
        <begin position="66"/>
        <end position="97"/>
    </location>
</feature>
<keyword evidence="5 6" id="KW-0472">Membrane</keyword>
<keyword evidence="9" id="KW-1185">Reference proteome</keyword>
<evidence type="ECO:0000256" key="5">
    <source>
        <dbReference type="ARBA" id="ARBA00023136"/>
    </source>
</evidence>
<dbReference type="PANTHER" id="PTHR35007">
    <property type="entry name" value="INTEGRAL MEMBRANE PROTEIN-RELATED"/>
    <property type="match status" value="1"/>
</dbReference>
<evidence type="ECO:0000256" key="2">
    <source>
        <dbReference type="ARBA" id="ARBA00022475"/>
    </source>
</evidence>
<comment type="caution">
    <text evidence="8">The sequence shown here is derived from an EMBL/GenBank/DDBJ whole genome shotgun (WGS) entry which is preliminary data.</text>
</comment>
<comment type="subcellular location">
    <subcellularLocation>
        <location evidence="1">Cell membrane</location>
        <topology evidence="1">Multi-pass membrane protein</topology>
    </subcellularLocation>
</comment>
<proteinExistence type="predicted"/>
<feature type="domain" description="Type II secretion system protein GspF" evidence="7">
    <location>
        <begin position="118"/>
        <end position="240"/>
    </location>
</feature>
<organism evidence="8 9">
    <name type="scientific">Candidatus Seongchinamella marina</name>
    <dbReference type="NCBI Taxonomy" id="2518990"/>
    <lineage>
        <taxon>Bacteria</taxon>
        <taxon>Pseudomonadati</taxon>
        <taxon>Pseudomonadota</taxon>
        <taxon>Gammaproteobacteria</taxon>
        <taxon>Cellvibrionales</taxon>
        <taxon>Halieaceae</taxon>
        <taxon>Seongchinamella</taxon>
    </lineage>
</organism>
<evidence type="ECO:0000313" key="9">
    <source>
        <dbReference type="Proteomes" id="UP001143307"/>
    </source>
</evidence>
<feature type="transmembrane region" description="Helical" evidence="6">
    <location>
        <begin position="224"/>
        <end position="243"/>
    </location>
</feature>
<dbReference type="PANTHER" id="PTHR35007:SF1">
    <property type="entry name" value="PILUS ASSEMBLY PROTEIN"/>
    <property type="match status" value="1"/>
</dbReference>
<dbReference type="RefSeq" id="WP_279252914.1">
    <property type="nucleotide sequence ID" value="NZ_SHNP01000003.1"/>
</dbReference>
<evidence type="ECO:0000256" key="3">
    <source>
        <dbReference type="ARBA" id="ARBA00022692"/>
    </source>
</evidence>
<evidence type="ECO:0000256" key="4">
    <source>
        <dbReference type="ARBA" id="ARBA00022989"/>
    </source>
</evidence>
<sequence>MGLIIAYALIAVSVTALVYAGLQSFVPVAVTRWRSDQEEIDDKLQNIFYTSSEARTFLILKYGGTLAAFFIGLWFMNSLVFGIFLGIVIYLLPEVLLDNILRRRRERLEAQTADVMTALSASIKSGMTIEQAFSEMVDTMYPPISEEFALIRERIDAGQPVIAAVKSADKRLQVPRLSLIFQTICISLERGGRLASLMDRLAESTREIERVEERVRTETAGLRLSARIMFLMPFFICGLLYLIEPDQVMLLFDNLIGNIVLVIAIAMDISAYFIMKKLIELDI</sequence>
<feature type="transmembrane region" description="Helical" evidence="6">
    <location>
        <begin position="255"/>
        <end position="275"/>
    </location>
</feature>
<dbReference type="Pfam" id="PF00482">
    <property type="entry name" value="T2SSF"/>
    <property type="match status" value="1"/>
</dbReference>
<evidence type="ECO:0000256" key="6">
    <source>
        <dbReference type="SAM" id="Phobius"/>
    </source>
</evidence>
<dbReference type="InterPro" id="IPR018076">
    <property type="entry name" value="T2SS_GspF_dom"/>
</dbReference>
<name>A0ABT3SVT9_9GAMM</name>
<gene>
    <name evidence="8" type="ORF">EYC87_10995</name>
</gene>
<dbReference type="Proteomes" id="UP001143307">
    <property type="component" value="Unassembled WGS sequence"/>
</dbReference>
<reference evidence="8" key="1">
    <citation type="submission" date="2019-02" db="EMBL/GenBank/DDBJ databases">
        <authorList>
            <person name="Li S.-H."/>
        </authorList>
    </citation>
    <scope>NUCLEOTIDE SEQUENCE</scope>
    <source>
        <strain evidence="8">IMCC8485</strain>
    </source>
</reference>
<evidence type="ECO:0000313" key="8">
    <source>
        <dbReference type="EMBL" id="MCX2974107.1"/>
    </source>
</evidence>
<keyword evidence="3 6" id="KW-0812">Transmembrane</keyword>
<dbReference type="Gene3D" id="1.20.81.30">
    <property type="entry name" value="Type II secretion system (T2SS), domain F"/>
    <property type="match status" value="1"/>
</dbReference>
<evidence type="ECO:0000256" key="1">
    <source>
        <dbReference type="ARBA" id="ARBA00004651"/>
    </source>
</evidence>
<dbReference type="InterPro" id="IPR042094">
    <property type="entry name" value="T2SS_GspF_sf"/>
</dbReference>
<accession>A0ABT3SVT9</accession>